<dbReference type="GeneID" id="25262954"/>
<evidence type="ECO:0000313" key="12">
    <source>
        <dbReference type="EMBL" id="KDN43097.1"/>
    </source>
</evidence>
<reference evidence="12 13" key="1">
    <citation type="submission" date="2014-05" db="EMBL/GenBank/DDBJ databases">
        <title>Draft genome sequence of a rare smut relative, Tilletiaria anomala UBC 951.</title>
        <authorList>
            <consortium name="DOE Joint Genome Institute"/>
            <person name="Toome M."/>
            <person name="Kuo A."/>
            <person name="Henrissat B."/>
            <person name="Lipzen A."/>
            <person name="Tritt A."/>
            <person name="Yoshinaga Y."/>
            <person name="Zane M."/>
            <person name="Barry K."/>
            <person name="Grigoriev I.V."/>
            <person name="Spatafora J.W."/>
            <person name="Aimea M.C."/>
        </authorList>
    </citation>
    <scope>NUCLEOTIDE SEQUENCE [LARGE SCALE GENOMIC DNA]</scope>
    <source>
        <strain evidence="12 13">UBC 951</strain>
    </source>
</reference>
<feature type="compositionally biased region" description="Low complexity" evidence="10">
    <location>
        <begin position="97"/>
        <end position="113"/>
    </location>
</feature>
<dbReference type="PROSITE" id="PS00108">
    <property type="entry name" value="PROTEIN_KINASE_ST"/>
    <property type="match status" value="1"/>
</dbReference>
<evidence type="ECO:0000256" key="1">
    <source>
        <dbReference type="ARBA" id="ARBA00010006"/>
    </source>
</evidence>
<comment type="similarity">
    <text evidence="1">Belongs to the protein kinase superfamily. AGC Ser/Thr protein kinase family. PDPK1 subfamily.</text>
</comment>
<feature type="region of interest" description="Disordered" evidence="10">
    <location>
        <begin position="168"/>
        <end position="239"/>
    </location>
</feature>
<evidence type="ECO:0000256" key="4">
    <source>
        <dbReference type="ARBA" id="ARBA00022679"/>
    </source>
</evidence>
<keyword evidence="7" id="KW-0067">ATP-binding</keyword>
<dbReference type="STRING" id="1037660.A0A066VMW5"/>
<sequence length="1480" mass="156679">MDHPAVPLVSGGPFSANDGDTGSLTAQDEVFLRQEQIQNLSVCSTTQRASPQSGSGDGTPRDLERQTSSRIRSGLLSRAASEADGRRRASGRTPPHSQSATSSIYASASASESDGGGNSSGWSLPSSRHGSNAGFRTSVTVQTSPPGVSSPTAMGFGTLSLADRFVQQQYQHQQQPGSLQSSTLRSPFSEDSEPPSAESLQYAPSLTGSLSAPYSQPSGNISIHHNDSGNLSEGSSSLGRAKSVSSVSSVTSTSSLEAVPFRQAPLGNVRAGYSRGHAGAGWDGLGSAGLPLAPMSAPLAGSDGEVYNNFSSASEMVQMPGTDACGPISKILPPSAAAVGGSLTASNARPRLLPKATQHDWLYRNAPGLAVPGKPGRIASTSSLRSKLVRGAERLGIKPLTTLPLRDAGPAAAYAGLLDAAASSQDFPQGNGLPTMPVSESPISPPLITSSVTNAPLLVPKLPLLDLQSIHAVSLSVDSLSGPGQTSGRSDESANAVEDSHAFIPRRPVLINSASVDHIMTLQEATWRVTTAVEIMKDAGIPVVDDDAADLEVDNLLRTPTRFTHSFVLPPRETPASSSLGTIISTAAVTATGDFASGPLLRKRTPAEQVKFEAQTGIAKLEDPVEEISAMQPERVAVASAPEDSVTMFTANGAAFPPSSTNAQQSISSSSLTTIVADHMAAVTAESDQMAVGAPFGHSHLRQMSSSPVQHLTMAPAQRDRASSSASSSKRPPFLRAATVESVRSIRSAGSRNSAALERDTLPRLAKQEDIGGRSPRLSDAGSIGVIPLAMSREASTGGLSTAFSQSPSHQLMPPVGSVGAAITTSPAGTTLSNYSPFVRPISVVSGISAVSDKALSNATSGENSTTAPAPTHPASSSGRSTRGPQDFDFGEVLGEGSYSTVIQAWDLLSNRRKGQENDHERLTSSSAAQAIAGVQRSERSSSREGKKVYAIKVLDKVHILKQKKQKYVGVEKEALSLLIKLPGVVTLFWTFQDRDSLYFVLELAENGELLSFIKKLGSLDETCARYYGAQLLDTIDGIHKAGILHRDIKPENILLDSKMRIRITDFGSAKILSKGADGEPLEDERASSFVGTAEYVSPELLTDKAATRSSDWWAFGCVLYQMLAGRPPFKGVNEYQTFQKILKRDFEFPDTFPTLAKELIEKLLVLDPVQRLGASPGDLQTMRDHAFFEQEDFTQIWTKQAPELKVGLYVRPPAPEPATFDFSEDESDGLAPDFQQASLTSPKENSLHSTAEDADASDDSGDPPSGSPSHSSEKASRSAEMLPRGAGTKQPDLPHKRSTLSMQSSSSSADMPPEGPSDEQVNMPGRLLHRLSQGIPPMPRQCSNWSALLLPRESLLLSAPVIQRKAGAGQIFSKRRQLVLTSFPRLLCVKESAAALKVKSEIILCPPTSNAEGPGITVPQADSQRKHSATQNTVTLVEAKGQRAFAIHTPLRTYIYEDPSGDNSHWLRSIRGAMTLWTA</sequence>
<dbReference type="CDD" id="cd05581">
    <property type="entry name" value="STKc_PDK1"/>
    <property type="match status" value="1"/>
</dbReference>
<feature type="compositionally biased region" description="Low complexity" evidence="10">
    <location>
        <begin position="168"/>
        <end position="182"/>
    </location>
</feature>
<feature type="region of interest" description="Disordered" evidence="10">
    <location>
        <begin position="917"/>
        <end position="940"/>
    </location>
</feature>
<dbReference type="FunFam" id="1.10.510.10:FF:000534">
    <property type="entry name" value="Serine/threonine-protein kinase PKH2"/>
    <property type="match status" value="1"/>
</dbReference>
<dbReference type="EMBL" id="JMSN01000064">
    <property type="protein sequence ID" value="KDN43097.1"/>
    <property type="molecule type" value="Genomic_DNA"/>
</dbReference>
<feature type="region of interest" description="Disordered" evidence="10">
    <location>
        <begin position="42"/>
        <end position="155"/>
    </location>
</feature>
<dbReference type="GO" id="GO:0035556">
    <property type="term" value="P:intracellular signal transduction"/>
    <property type="evidence" value="ECO:0007669"/>
    <property type="project" value="TreeGrafter"/>
</dbReference>
<evidence type="ECO:0000256" key="5">
    <source>
        <dbReference type="ARBA" id="ARBA00022741"/>
    </source>
</evidence>
<feature type="compositionally biased region" description="Low complexity" evidence="10">
    <location>
        <begin position="228"/>
        <end position="239"/>
    </location>
</feature>
<feature type="region of interest" description="Disordered" evidence="10">
    <location>
        <begin position="1217"/>
        <end position="1323"/>
    </location>
</feature>
<feature type="compositionally biased region" description="Acidic residues" evidence="10">
    <location>
        <begin position="1253"/>
        <end position="1262"/>
    </location>
</feature>
<keyword evidence="3" id="KW-0723">Serine/threonine-protein kinase</keyword>
<feature type="region of interest" description="Disordered" evidence="10">
    <location>
        <begin position="478"/>
        <end position="499"/>
    </location>
</feature>
<dbReference type="Gene3D" id="1.10.510.10">
    <property type="entry name" value="Transferase(Phosphotransferase) domain 1"/>
    <property type="match status" value="1"/>
</dbReference>
<dbReference type="SMART" id="SM00220">
    <property type="entry name" value="S_TKc"/>
    <property type="match status" value="1"/>
</dbReference>
<dbReference type="SUPFAM" id="SSF56112">
    <property type="entry name" value="Protein kinase-like (PK-like)"/>
    <property type="match status" value="1"/>
</dbReference>
<evidence type="ECO:0000256" key="9">
    <source>
        <dbReference type="ARBA" id="ARBA00048679"/>
    </source>
</evidence>
<dbReference type="PROSITE" id="PS50011">
    <property type="entry name" value="PROTEIN_KINASE_DOM"/>
    <property type="match status" value="1"/>
</dbReference>
<dbReference type="GO" id="GO:0005524">
    <property type="term" value="F:ATP binding"/>
    <property type="evidence" value="ECO:0007669"/>
    <property type="project" value="UniProtKB-KW"/>
</dbReference>
<dbReference type="Gene3D" id="2.30.29.30">
    <property type="entry name" value="Pleckstrin-homology domain (PH domain)/Phosphotyrosine-binding domain (PTB)"/>
    <property type="match status" value="1"/>
</dbReference>
<dbReference type="InterPro" id="IPR008271">
    <property type="entry name" value="Ser/Thr_kinase_AS"/>
</dbReference>
<dbReference type="InParanoid" id="A0A066VMW5"/>
<dbReference type="HOGENOM" id="CLU_243810_0_0_1"/>
<feature type="compositionally biased region" description="Polar residues" evidence="10">
    <location>
        <begin position="42"/>
        <end position="54"/>
    </location>
</feature>
<dbReference type="GO" id="GO:0004674">
    <property type="term" value="F:protein serine/threonine kinase activity"/>
    <property type="evidence" value="ECO:0007669"/>
    <property type="project" value="UniProtKB-KW"/>
</dbReference>
<feature type="compositionally biased region" description="Polar residues" evidence="10">
    <location>
        <begin position="124"/>
        <end position="152"/>
    </location>
</feature>
<accession>A0A066VMW5</accession>
<dbReference type="PANTHER" id="PTHR24356:SF163">
    <property type="entry name" value="3-PHOSPHOINOSITIDE-DEPENDENT PROTEIN KINASE 1-RELATED"/>
    <property type="match status" value="1"/>
</dbReference>
<dbReference type="InterPro" id="IPR011993">
    <property type="entry name" value="PH-like_dom_sf"/>
</dbReference>
<feature type="compositionally biased region" description="Polar residues" evidence="10">
    <location>
        <begin position="1236"/>
        <end position="1245"/>
    </location>
</feature>
<proteinExistence type="inferred from homology"/>
<evidence type="ECO:0000256" key="6">
    <source>
        <dbReference type="ARBA" id="ARBA00022777"/>
    </source>
</evidence>
<comment type="catalytic activity">
    <reaction evidence="8">
        <text>L-threonyl-[protein] + ATP = O-phospho-L-threonyl-[protein] + ADP + H(+)</text>
        <dbReference type="Rhea" id="RHEA:46608"/>
        <dbReference type="Rhea" id="RHEA-COMP:11060"/>
        <dbReference type="Rhea" id="RHEA-COMP:11605"/>
        <dbReference type="ChEBI" id="CHEBI:15378"/>
        <dbReference type="ChEBI" id="CHEBI:30013"/>
        <dbReference type="ChEBI" id="CHEBI:30616"/>
        <dbReference type="ChEBI" id="CHEBI:61977"/>
        <dbReference type="ChEBI" id="CHEBI:456216"/>
        <dbReference type="EC" id="2.7.11.1"/>
    </reaction>
</comment>
<name>A0A066VMW5_TILAU</name>
<evidence type="ECO:0000256" key="8">
    <source>
        <dbReference type="ARBA" id="ARBA00047899"/>
    </source>
</evidence>
<feature type="compositionally biased region" description="Polar residues" evidence="10">
    <location>
        <begin position="858"/>
        <end position="884"/>
    </location>
</feature>
<feature type="compositionally biased region" description="Basic and acidic residues" evidence="10">
    <location>
        <begin position="757"/>
        <end position="772"/>
    </location>
</feature>
<keyword evidence="13" id="KW-1185">Reference proteome</keyword>
<keyword evidence="5" id="KW-0547">Nucleotide-binding</keyword>
<evidence type="ECO:0000259" key="11">
    <source>
        <dbReference type="PROSITE" id="PS50011"/>
    </source>
</evidence>
<feature type="domain" description="Protein kinase" evidence="11">
    <location>
        <begin position="888"/>
        <end position="1189"/>
    </location>
</feature>
<dbReference type="SUPFAM" id="SSF50729">
    <property type="entry name" value="PH domain-like"/>
    <property type="match status" value="1"/>
</dbReference>
<comment type="caution">
    <text evidence="12">The sequence shown here is derived from an EMBL/GenBank/DDBJ whole genome shotgun (WGS) entry which is preliminary data.</text>
</comment>
<dbReference type="RefSeq" id="XP_013242264.1">
    <property type="nucleotide sequence ID" value="XM_013386810.1"/>
</dbReference>
<feature type="region of interest" description="Disordered" evidence="10">
    <location>
        <begin position="858"/>
        <end position="890"/>
    </location>
</feature>
<keyword evidence="6" id="KW-0418">Kinase</keyword>
<protein>
    <recommendedName>
        <fullName evidence="2">non-specific serine/threonine protein kinase</fullName>
        <ecNumber evidence="2">2.7.11.1</ecNumber>
    </recommendedName>
</protein>
<dbReference type="InterPro" id="IPR050236">
    <property type="entry name" value="Ser_Thr_kinase_AGC"/>
</dbReference>
<dbReference type="PANTHER" id="PTHR24356">
    <property type="entry name" value="SERINE/THREONINE-PROTEIN KINASE"/>
    <property type="match status" value="1"/>
</dbReference>
<feature type="region of interest" description="Disordered" evidence="10">
    <location>
        <begin position="1"/>
        <end position="27"/>
    </location>
</feature>
<feature type="compositionally biased region" description="Polar residues" evidence="10">
    <location>
        <begin position="198"/>
        <end position="223"/>
    </location>
</feature>
<feature type="compositionally biased region" description="Polar residues" evidence="10">
    <location>
        <begin position="478"/>
        <end position="488"/>
    </location>
</feature>
<gene>
    <name evidence="12" type="ORF">K437DRAFT_237393</name>
</gene>
<organism evidence="12 13">
    <name type="scientific">Tilletiaria anomala (strain ATCC 24038 / CBS 436.72 / UBC 951)</name>
    <dbReference type="NCBI Taxonomy" id="1037660"/>
    <lineage>
        <taxon>Eukaryota</taxon>
        <taxon>Fungi</taxon>
        <taxon>Dikarya</taxon>
        <taxon>Basidiomycota</taxon>
        <taxon>Ustilaginomycotina</taxon>
        <taxon>Exobasidiomycetes</taxon>
        <taxon>Georgefischeriales</taxon>
        <taxon>Tilletiariaceae</taxon>
        <taxon>Tilletiaria</taxon>
    </lineage>
</organism>
<dbReference type="InterPro" id="IPR039046">
    <property type="entry name" value="PDPK1"/>
</dbReference>
<dbReference type="InterPro" id="IPR011009">
    <property type="entry name" value="Kinase-like_dom_sf"/>
</dbReference>
<dbReference type="EC" id="2.7.11.1" evidence="2"/>
<feature type="region of interest" description="Disordered" evidence="10">
    <location>
        <begin position="699"/>
        <end position="782"/>
    </location>
</feature>
<evidence type="ECO:0000256" key="10">
    <source>
        <dbReference type="SAM" id="MobiDB-lite"/>
    </source>
</evidence>
<dbReference type="Proteomes" id="UP000027361">
    <property type="component" value="Unassembled WGS sequence"/>
</dbReference>
<evidence type="ECO:0000313" key="13">
    <source>
        <dbReference type="Proteomes" id="UP000027361"/>
    </source>
</evidence>
<evidence type="ECO:0000256" key="7">
    <source>
        <dbReference type="ARBA" id="ARBA00022840"/>
    </source>
</evidence>
<dbReference type="Pfam" id="PF00069">
    <property type="entry name" value="Pkinase"/>
    <property type="match status" value="1"/>
</dbReference>
<evidence type="ECO:0000256" key="3">
    <source>
        <dbReference type="ARBA" id="ARBA00022527"/>
    </source>
</evidence>
<dbReference type="InterPro" id="IPR000719">
    <property type="entry name" value="Prot_kinase_dom"/>
</dbReference>
<feature type="compositionally biased region" description="Low complexity" evidence="10">
    <location>
        <begin position="1300"/>
        <end position="1309"/>
    </location>
</feature>
<keyword evidence="4" id="KW-0808">Transferase</keyword>
<comment type="catalytic activity">
    <reaction evidence="9">
        <text>L-seryl-[protein] + ATP = O-phospho-L-seryl-[protein] + ADP + H(+)</text>
        <dbReference type="Rhea" id="RHEA:17989"/>
        <dbReference type="Rhea" id="RHEA-COMP:9863"/>
        <dbReference type="Rhea" id="RHEA-COMP:11604"/>
        <dbReference type="ChEBI" id="CHEBI:15378"/>
        <dbReference type="ChEBI" id="CHEBI:29999"/>
        <dbReference type="ChEBI" id="CHEBI:30616"/>
        <dbReference type="ChEBI" id="CHEBI:83421"/>
        <dbReference type="ChEBI" id="CHEBI:456216"/>
        <dbReference type="EC" id="2.7.11.1"/>
    </reaction>
</comment>
<evidence type="ECO:0000256" key="2">
    <source>
        <dbReference type="ARBA" id="ARBA00012513"/>
    </source>
</evidence>
<dbReference type="Gene3D" id="3.30.200.20">
    <property type="entry name" value="Phosphorylase Kinase, domain 1"/>
    <property type="match status" value="1"/>
</dbReference>
<dbReference type="OrthoDB" id="347657at2759"/>